<dbReference type="Proteomes" id="UP000543174">
    <property type="component" value="Unassembled WGS sequence"/>
</dbReference>
<dbReference type="AlphaFoldDB" id="A0A7W3NFW1"/>
<dbReference type="EMBL" id="JACJHT010000009">
    <property type="protein sequence ID" value="MBA9042221.1"/>
    <property type="molecule type" value="Genomic_DNA"/>
</dbReference>
<protein>
    <submittedName>
        <fullName evidence="1">Uncharacterized protein</fullName>
    </submittedName>
</protein>
<comment type="caution">
    <text evidence="1">The sequence shown here is derived from an EMBL/GenBank/DDBJ whole genome shotgun (WGS) entry which is preliminary data.</text>
</comment>
<reference evidence="1" key="1">
    <citation type="submission" date="2020-08" db="EMBL/GenBank/DDBJ databases">
        <title>Functional genomics of gut bacteria from endangered species of beetles.</title>
        <authorList>
            <person name="Carlos-Shanley C."/>
        </authorList>
    </citation>
    <scope>NUCLEOTIDE SEQUENCE [LARGE SCALE GENOMIC DNA]</scope>
    <source>
        <strain evidence="1">S00060</strain>
    </source>
</reference>
<proteinExistence type="predicted"/>
<gene>
    <name evidence="1" type="ORF">HNP21_005354</name>
</gene>
<evidence type="ECO:0000313" key="1">
    <source>
        <dbReference type="EMBL" id="MBA9042221.1"/>
    </source>
</evidence>
<accession>A0A7W3NFW1</accession>
<sequence>MERKKFIEHIDKLIEQSDAWRKDAEKREDWNSACFYQGEVKAYERVKRLVNQQLHA</sequence>
<dbReference type="GeneID" id="64150007"/>
<keyword evidence="2" id="KW-1185">Reference proteome</keyword>
<name>A0A7W3NFW1_PRIAR</name>
<organism evidence="1 2">
    <name type="scientific">Priestia aryabhattai</name>
    <name type="common">Bacillus aryabhattai</name>
    <dbReference type="NCBI Taxonomy" id="412384"/>
    <lineage>
        <taxon>Bacteria</taxon>
        <taxon>Bacillati</taxon>
        <taxon>Bacillota</taxon>
        <taxon>Bacilli</taxon>
        <taxon>Bacillales</taxon>
        <taxon>Bacillaceae</taxon>
        <taxon>Priestia</taxon>
    </lineage>
</organism>
<evidence type="ECO:0000313" key="2">
    <source>
        <dbReference type="Proteomes" id="UP000543174"/>
    </source>
</evidence>
<dbReference type="RefSeq" id="WP_164798540.1">
    <property type="nucleotide sequence ID" value="NZ_CP064098.1"/>
</dbReference>